<sequence>MNSHAANNEERIIQMIQNHFSNIRQKQKQNHDLTSLTDEIRFILTFVNDSVMYPVPLLKKMGIIIIKQKLLPLPPLPPFIKVPPNYIPQVQPQIHLNNQTPQEKQLKQILEPVQPISSRQEKHQSNKKLIAINYLLLQNQVNIPRNRAISSLHREGWHDYTEEQFTKMDLLSPLIGAVSVKDWSLLYYPEDTNLSRYITENPRIIASQESLQQVNPNESDNNQNNPSLLAEYQFPLVSIQYERIFKSYDLVSFPPNNETPKLSIAKADSFDLNMSDSNIK</sequence>
<proteinExistence type="predicted"/>
<organism evidence="1 2">
    <name type="scientific">Tritrichomonas musculus</name>
    <dbReference type="NCBI Taxonomy" id="1915356"/>
    <lineage>
        <taxon>Eukaryota</taxon>
        <taxon>Metamonada</taxon>
        <taxon>Parabasalia</taxon>
        <taxon>Tritrichomonadida</taxon>
        <taxon>Tritrichomonadidae</taxon>
        <taxon>Tritrichomonas</taxon>
    </lineage>
</organism>
<reference evidence="1 2" key="1">
    <citation type="submission" date="2024-04" db="EMBL/GenBank/DDBJ databases">
        <title>Tritrichomonas musculus Genome.</title>
        <authorList>
            <person name="Alves-Ferreira E."/>
            <person name="Grigg M."/>
            <person name="Lorenzi H."/>
            <person name="Galac M."/>
        </authorList>
    </citation>
    <scope>NUCLEOTIDE SEQUENCE [LARGE SCALE GENOMIC DNA]</scope>
    <source>
        <strain evidence="1 2">EAF2021</strain>
    </source>
</reference>
<evidence type="ECO:0000313" key="2">
    <source>
        <dbReference type="Proteomes" id="UP001470230"/>
    </source>
</evidence>
<name>A0ABR2K5H8_9EUKA</name>
<keyword evidence="2" id="KW-1185">Reference proteome</keyword>
<evidence type="ECO:0000313" key="1">
    <source>
        <dbReference type="EMBL" id="KAK8885320.1"/>
    </source>
</evidence>
<accession>A0ABR2K5H8</accession>
<dbReference type="Proteomes" id="UP001470230">
    <property type="component" value="Unassembled WGS sequence"/>
</dbReference>
<gene>
    <name evidence="1" type="ORF">M9Y10_040766</name>
</gene>
<protein>
    <recommendedName>
        <fullName evidence="3">HMG box domain-containing protein</fullName>
    </recommendedName>
</protein>
<comment type="caution">
    <text evidence="1">The sequence shown here is derived from an EMBL/GenBank/DDBJ whole genome shotgun (WGS) entry which is preliminary data.</text>
</comment>
<evidence type="ECO:0008006" key="3">
    <source>
        <dbReference type="Google" id="ProtNLM"/>
    </source>
</evidence>
<dbReference type="EMBL" id="JAPFFF010000007">
    <property type="protein sequence ID" value="KAK8885320.1"/>
    <property type="molecule type" value="Genomic_DNA"/>
</dbReference>